<evidence type="ECO:0000313" key="2">
    <source>
        <dbReference type="EMBL" id="RWX03350.1"/>
    </source>
</evidence>
<accession>A0A3S3U4X2</accession>
<gene>
    <name evidence="2" type="ORF">EPI11_00025</name>
</gene>
<feature type="chain" id="PRO_5018635612" evidence="1">
    <location>
        <begin position="22"/>
        <end position="730"/>
    </location>
</feature>
<name>A0A3S3U4X2_9FLAO</name>
<proteinExistence type="predicted"/>
<dbReference type="CDD" id="cd12820">
    <property type="entry name" value="LbR_YadA-like"/>
    <property type="match status" value="1"/>
</dbReference>
<evidence type="ECO:0000256" key="1">
    <source>
        <dbReference type="SAM" id="SignalP"/>
    </source>
</evidence>
<feature type="signal peptide" evidence="1">
    <location>
        <begin position="1"/>
        <end position="21"/>
    </location>
</feature>
<sequence>MKKGFLFIALALTLTSGFAQNGRTIRKGDEEVNDEYRGGISAKTVMLVPEDSLAHVLPGIPVERRIRFNPALQRYEGGIGTTWHPFGGESKLFGVTDSLATGDRLINMASHDFKITNANQIEFGKDGNTNAIPTSEFTFVGNAGTILPDWEGYIMLYAPGYTKYQDMEDLDVDVIQDGETNRLHFNLIEGDPDENDVVDYFYIYTGDPLDPTGMTIDAIFGEVPEETPNIKLHLRDLDYNSDYRGVYVDGDGNLIKTQQPSISAEWGSINGDINDQSDLTDYINSQVTGLHRYDSSFRLKSENPDEHLPLGIYAMDLTISEGGQIGASGNYSFAANGGSATGANSIAIGAGTVASGAQSMSIGMFNTASGVNSTIIGQANTATSYGQAYGYGNTVGNGIGIGSTNNIAGGSGSVAVGYTNNSSFDGALLFGSNLEASSFQETVIGRFSEDRTPGSTVWSPSDPAFRVGIGQSSAKADGFVIYKNGVATLPQSTISGIDGGSGKTLTTKEWVNSAIAASGGSDTAQDVFGRGPNVVLSEGSNSVSLQMDGSDGMFLQKVTTSGSYKGIEISNSAVTVYDSDGIGIRFRDDYSEAQIIDNYSVASTLAVKKLIATSDTRPYKVYTAFLQQTGTSAPVATVLENTLGVTITWSRSSTGIYGGSASAPVFTNNKTTINNPMSPNGAARIYWEIDGTSAIHIGTEQSNVSTDGLLFSTDGEPNPGNCWIEIRVYN</sequence>
<dbReference type="InterPro" id="IPR011049">
    <property type="entry name" value="Serralysin-like_metalloprot_C"/>
</dbReference>
<dbReference type="RefSeq" id="WP_128387906.1">
    <property type="nucleotide sequence ID" value="NZ_SBII01000001.1"/>
</dbReference>
<keyword evidence="3" id="KW-1185">Reference proteome</keyword>
<keyword evidence="1" id="KW-0732">Signal</keyword>
<comment type="caution">
    <text evidence="2">The sequence shown here is derived from an EMBL/GenBank/DDBJ whole genome shotgun (WGS) entry which is preliminary data.</text>
</comment>
<dbReference type="Gene3D" id="2.150.10.10">
    <property type="entry name" value="Serralysin-like metalloprotease, C-terminal"/>
    <property type="match status" value="1"/>
</dbReference>
<dbReference type="Proteomes" id="UP000287527">
    <property type="component" value="Unassembled WGS sequence"/>
</dbReference>
<dbReference type="EMBL" id="SBII01000001">
    <property type="protein sequence ID" value="RWX03350.1"/>
    <property type="molecule type" value="Genomic_DNA"/>
</dbReference>
<evidence type="ECO:0000313" key="3">
    <source>
        <dbReference type="Proteomes" id="UP000287527"/>
    </source>
</evidence>
<dbReference type="OrthoDB" id="1377270at2"/>
<reference evidence="2 3" key="1">
    <citation type="submission" date="2019-01" db="EMBL/GenBank/DDBJ databases">
        <title>Flavobacterium sp. nov.,isolated from freshwater.</title>
        <authorList>
            <person name="Zhang R."/>
            <person name="Du Z.-J."/>
        </authorList>
    </citation>
    <scope>NUCLEOTIDE SEQUENCE [LARGE SCALE GENOMIC DNA]</scope>
    <source>
        <strain evidence="2 3">1E403</strain>
    </source>
</reference>
<dbReference type="AlphaFoldDB" id="A0A3S3U4X2"/>
<organism evidence="2 3">
    <name type="scientific">Flavobacterium cerinum</name>
    <dbReference type="NCBI Taxonomy" id="2502784"/>
    <lineage>
        <taxon>Bacteria</taxon>
        <taxon>Pseudomonadati</taxon>
        <taxon>Bacteroidota</taxon>
        <taxon>Flavobacteriia</taxon>
        <taxon>Flavobacteriales</taxon>
        <taxon>Flavobacteriaceae</taxon>
        <taxon>Flavobacterium</taxon>
    </lineage>
</organism>
<protein>
    <submittedName>
        <fullName evidence="2">Uncharacterized protein</fullName>
    </submittedName>
</protein>
<dbReference type="SUPFAM" id="SSF101967">
    <property type="entry name" value="Adhesin YadA, collagen-binding domain"/>
    <property type="match status" value="1"/>
</dbReference>